<dbReference type="AlphaFoldDB" id="A0A918REM6"/>
<name>A0A918REM6_9SPHN</name>
<dbReference type="PIRSF" id="PIRSF009471">
    <property type="entry name" value="UCP009471"/>
    <property type="match status" value="1"/>
</dbReference>
<evidence type="ECO:0000259" key="1">
    <source>
        <dbReference type="Pfam" id="PF06742"/>
    </source>
</evidence>
<comment type="caution">
    <text evidence="2">The sequence shown here is derived from an EMBL/GenBank/DDBJ whole genome shotgun (WGS) entry which is preliminary data.</text>
</comment>
<feature type="domain" description="DUF1214" evidence="1">
    <location>
        <begin position="70"/>
        <end position="170"/>
    </location>
</feature>
<reference evidence="2" key="2">
    <citation type="submission" date="2020-09" db="EMBL/GenBank/DDBJ databases">
        <authorList>
            <person name="Sun Q."/>
            <person name="Kim S."/>
        </authorList>
    </citation>
    <scope>NUCLEOTIDE SEQUENCE</scope>
    <source>
        <strain evidence="2">KCTC 32422</strain>
    </source>
</reference>
<evidence type="ECO:0000313" key="2">
    <source>
        <dbReference type="EMBL" id="GGZ95065.1"/>
    </source>
</evidence>
<reference evidence="2" key="1">
    <citation type="journal article" date="2014" name="Int. J. Syst. Evol. Microbiol.">
        <title>Complete genome sequence of Corynebacterium casei LMG S-19264T (=DSM 44701T), isolated from a smear-ripened cheese.</title>
        <authorList>
            <consortium name="US DOE Joint Genome Institute (JGI-PGF)"/>
            <person name="Walter F."/>
            <person name="Albersmeier A."/>
            <person name="Kalinowski J."/>
            <person name="Ruckert C."/>
        </authorList>
    </citation>
    <scope>NUCLEOTIDE SEQUENCE</scope>
    <source>
        <strain evidence="2">KCTC 32422</strain>
    </source>
</reference>
<accession>A0A918REM6</accession>
<dbReference type="InterPro" id="IPR012038">
    <property type="entry name" value="UCP009471"/>
</dbReference>
<dbReference type="Gene3D" id="2.60.120.600">
    <property type="entry name" value="Domain of unknown function DUF1214, C-terminal domain"/>
    <property type="match status" value="1"/>
</dbReference>
<dbReference type="InterPro" id="IPR037049">
    <property type="entry name" value="DUF1214_C_sf"/>
</dbReference>
<dbReference type="EMBL" id="BMZD01000003">
    <property type="protein sequence ID" value="GGZ95065.1"/>
    <property type="molecule type" value="Genomic_DNA"/>
</dbReference>
<protein>
    <recommendedName>
        <fullName evidence="1">DUF1214 domain-containing protein</fullName>
    </recommendedName>
</protein>
<proteinExistence type="predicted"/>
<dbReference type="Proteomes" id="UP000634139">
    <property type="component" value="Unassembled WGS sequence"/>
</dbReference>
<dbReference type="Pfam" id="PF06742">
    <property type="entry name" value="DUF1214"/>
    <property type="match status" value="1"/>
</dbReference>
<evidence type="ECO:0000313" key="3">
    <source>
        <dbReference type="Proteomes" id="UP000634139"/>
    </source>
</evidence>
<dbReference type="PANTHER" id="PTHR36509:SF2">
    <property type="entry name" value="BLL3101 PROTEIN"/>
    <property type="match status" value="1"/>
</dbReference>
<dbReference type="RefSeq" id="WP_229822180.1">
    <property type="nucleotide sequence ID" value="NZ_BMZD01000003.1"/>
</dbReference>
<sequence>MAKHWKLALTIVAGLAVGAGSAAWSMKRGGLSGVGAGGWYGNSVTGSVDADPWTRARVALTGLLALNKSQAIYFTTNVDAAGARLREDCRYRVAGAALPARWWSVTVYADDDYLPLNDDDALSFDATEVKPDAAGQWTALVAPQRAGEGAWASSRKAGDYSLTLRLYQPAKSAQDDYASIPMPSVTRIDCGGAA</sequence>
<dbReference type="PANTHER" id="PTHR36509">
    <property type="entry name" value="BLL3101 PROTEIN"/>
    <property type="match status" value="1"/>
</dbReference>
<organism evidence="2 3">
    <name type="scientific">Novosphingobium arvoryzae</name>
    <dbReference type="NCBI Taxonomy" id="1256514"/>
    <lineage>
        <taxon>Bacteria</taxon>
        <taxon>Pseudomonadati</taxon>
        <taxon>Pseudomonadota</taxon>
        <taxon>Alphaproteobacteria</taxon>
        <taxon>Sphingomonadales</taxon>
        <taxon>Sphingomonadaceae</taxon>
        <taxon>Novosphingobium</taxon>
    </lineage>
</organism>
<gene>
    <name evidence="2" type="ORF">GCM10011617_13770</name>
</gene>
<keyword evidence="3" id="KW-1185">Reference proteome</keyword>
<dbReference type="InterPro" id="IPR010621">
    <property type="entry name" value="DUF1214"/>
</dbReference>
<dbReference type="SUPFAM" id="SSF160935">
    <property type="entry name" value="VPA0735-like"/>
    <property type="match status" value="1"/>
</dbReference>